<accession>A0AAN9PVP7</accession>
<feature type="region of interest" description="Disordered" evidence="1">
    <location>
        <begin position="1"/>
        <end position="23"/>
    </location>
</feature>
<evidence type="ECO:0000256" key="1">
    <source>
        <dbReference type="SAM" id="MobiDB-lite"/>
    </source>
</evidence>
<dbReference type="EMBL" id="JAYKXN010000002">
    <property type="protein sequence ID" value="KAK7311987.1"/>
    <property type="molecule type" value="Genomic_DNA"/>
</dbReference>
<dbReference type="Proteomes" id="UP001359559">
    <property type="component" value="Unassembled WGS sequence"/>
</dbReference>
<sequence>MASQECGSARVSKAQRKATGNGRAVDKKVADLITSSARKNKSFSSLGNKAGEPIPSTDLNNANECMDNGISNACLENDAVDSVSSDFLLILSKNFRMKTNEKFLLAKK</sequence>
<feature type="region of interest" description="Disordered" evidence="1">
    <location>
        <begin position="38"/>
        <end position="60"/>
    </location>
</feature>
<evidence type="ECO:0000313" key="2">
    <source>
        <dbReference type="EMBL" id="KAK7311987.1"/>
    </source>
</evidence>
<gene>
    <name evidence="2" type="ORF">RJT34_10505</name>
</gene>
<proteinExistence type="predicted"/>
<organism evidence="2 3">
    <name type="scientific">Clitoria ternatea</name>
    <name type="common">Butterfly pea</name>
    <dbReference type="NCBI Taxonomy" id="43366"/>
    <lineage>
        <taxon>Eukaryota</taxon>
        <taxon>Viridiplantae</taxon>
        <taxon>Streptophyta</taxon>
        <taxon>Embryophyta</taxon>
        <taxon>Tracheophyta</taxon>
        <taxon>Spermatophyta</taxon>
        <taxon>Magnoliopsida</taxon>
        <taxon>eudicotyledons</taxon>
        <taxon>Gunneridae</taxon>
        <taxon>Pentapetalae</taxon>
        <taxon>rosids</taxon>
        <taxon>fabids</taxon>
        <taxon>Fabales</taxon>
        <taxon>Fabaceae</taxon>
        <taxon>Papilionoideae</taxon>
        <taxon>50 kb inversion clade</taxon>
        <taxon>NPAAA clade</taxon>
        <taxon>indigoferoid/millettioid clade</taxon>
        <taxon>Phaseoleae</taxon>
        <taxon>Clitoria</taxon>
    </lineage>
</organism>
<name>A0AAN9PVP7_CLITE</name>
<dbReference type="AlphaFoldDB" id="A0AAN9PVP7"/>
<protein>
    <submittedName>
        <fullName evidence="2">Uncharacterized protein</fullName>
    </submittedName>
</protein>
<evidence type="ECO:0000313" key="3">
    <source>
        <dbReference type="Proteomes" id="UP001359559"/>
    </source>
</evidence>
<reference evidence="2 3" key="1">
    <citation type="submission" date="2024-01" db="EMBL/GenBank/DDBJ databases">
        <title>The genomes of 5 underutilized Papilionoideae crops provide insights into root nodulation and disease resistance.</title>
        <authorList>
            <person name="Yuan L."/>
        </authorList>
    </citation>
    <scope>NUCLEOTIDE SEQUENCE [LARGE SCALE GENOMIC DNA]</scope>
    <source>
        <strain evidence="2">LY-2023</strain>
        <tissue evidence="2">Leaf</tissue>
    </source>
</reference>
<feature type="compositionally biased region" description="Polar residues" evidence="1">
    <location>
        <begin position="38"/>
        <end position="47"/>
    </location>
</feature>
<comment type="caution">
    <text evidence="2">The sequence shown here is derived from an EMBL/GenBank/DDBJ whole genome shotgun (WGS) entry which is preliminary data.</text>
</comment>
<keyword evidence="3" id="KW-1185">Reference proteome</keyword>